<name>A0A2N6CYY2_9GAMM</name>
<sequence length="299" mass="32838">MPIRQLATLFLLLLISPALTAAQPLVDGGWLAANLGKPDLLVLDLQPKPAYQQYHVPGAIHSDYGSWRRTDAKSVPQMLPPVKDLEQLIGGLGIDNTTQVVLVVTGRSAGEMASATRVYWTFKALGHDNVSILDGGLVAYAQDRSHPLENRVNQPVGKPFKAHPRAEYLVRTEQVKDALDRNIRLVDNRSSAEHMGLVSGKKERPGTIPGAVNLPFDWLTVNRGATFHTPENLKRIYQAAGVPLDGEQISFCHTGHRTSLAWFVSHELLGNDKAQLYDGSTAEWAANPSLPLEQKIRLN</sequence>
<dbReference type="STRING" id="1111735.GCA_000428045_00581"/>
<proteinExistence type="predicted"/>
<dbReference type="Proteomes" id="UP000235015">
    <property type="component" value="Unassembled WGS sequence"/>
</dbReference>
<keyword evidence="2" id="KW-0732">Signal</keyword>
<dbReference type="GO" id="GO:0016740">
    <property type="term" value="F:transferase activity"/>
    <property type="evidence" value="ECO:0007669"/>
    <property type="project" value="UniProtKB-KW"/>
</dbReference>
<dbReference type="SUPFAM" id="SSF52821">
    <property type="entry name" value="Rhodanese/Cell cycle control phosphatase"/>
    <property type="match status" value="2"/>
</dbReference>
<dbReference type="PANTHER" id="PTHR43855:SF1">
    <property type="entry name" value="THIOSULFATE SULFURTRANSFERASE"/>
    <property type="match status" value="1"/>
</dbReference>
<keyword evidence="1" id="KW-0677">Repeat</keyword>
<reference evidence="4 5" key="1">
    <citation type="submission" date="2017-11" db="EMBL/GenBank/DDBJ databases">
        <title>Genome-resolved metagenomics identifies genetic mobility, metabolic interactions, and unexpected diversity in perchlorate-reducing communities.</title>
        <authorList>
            <person name="Barnum T.P."/>
            <person name="Figueroa I.A."/>
            <person name="Carlstrom C.I."/>
            <person name="Lucas L.N."/>
            <person name="Engelbrektson A.L."/>
            <person name="Coates J.D."/>
        </authorList>
    </citation>
    <scope>NUCLEOTIDE SEQUENCE [LARGE SCALE GENOMIC DNA]</scope>
    <source>
        <strain evidence="4">BM301</strain>
    </source>
</reference>
<evidence type="ECO:0000313" key="5">
    <source>
        <dbReference type="Proteomes" id="UP000235015"/>
    </source>
</evidence>
<dbReference type="InterPro" id="IPR036873">
    <property type="entry name" value="Rhodanese-like_dom_sf"/>
</dbReference>
<accession>A0A2N6CYY2</accession>
<gene>
    <name evidence="4" type="ORF">C0630_04975</name>
</gene>
<dbReference type="InterPro" id="IPR001763">
    <property type="entry name" value="Rhodanese-like_dom"/>
</dbReference>
<feature type="signal peptide" evidence="2">
    <location>
        <begin position="1"/>
        <end position="21"/>
    </location>
</feature>
<keyword evidence="4" id="KW-0808">Transferase</keyword>
<dbReference type="EMBL" id="PKUN01000004">
    <property type="protein sequence ID" value="PLX62569.1"/>
    <property type="molecule type" value="Genomic_DNA"/>
</dbReference>
<dbReference type="CDD" id="cd01448">
    <property type="entry name" value="TST_Repeat_1"/>
    <property type="match status" value="1"/>
</dbReference>
<dbReference type="Gene3D" id="3.40.250.10">
    <property type="entry name" value="Rhodanese-like domain"/>
    <property type="match status" value="2"/>
</dbReference>
<comment type="caution">
    <text evidence="4">The sequence shown here is derived from an EMBL/GenBank/DDBJ whole genome shotgun (WGS) entry which is preliminary data.</text>
</comment>
<evidence type="ECO:0000256" key="2">
    <source>
        <dbReference type="SAM" id="SignalP"/>
    </source>
</evidence>
<dbReference type="SMART" id="SM00450">
    <property type="entry name" value="RHOD"/>
    <property type="match status" value="2"/>
</dbReference>
<organism evidence="4 5">
    <name type="scientific">Sedimenticola selenatireducens</name>
    <dbReference type="NCBI Taxonomy" id="191960"/>
    <lineage>
        <taxon>Bacteria</taxon>
        <taxon>Pseudomonadati</taxon>
        <taxon>Pseudomonadota</taxon>
        <taxon>Gammaproteobacteria</taxon>
        <taxon>Chromatiales</taxon>
        <taxon>Sedimenticolaceae</taxon>
        <taxon>Sedimenticola</taxon>
    </lineage>
</organism>
<dbReference type="PROSITE" id="PS50206">
    <property type="entry name" value="RHODANESE_3"/>
    <property type="match status" value="2"/>
</dbReference>
<dbReference type="Pfam" id="PF00581">
    <property type="entry name" value="Rhodanese"/>
    <property type="match status" value="2"/>
</dbReference>
<feature type="domain" description="Rhodanese" evidence="3">
    <location>
        <begin position="179"/>
        <end position="293"/>
    </location>
</feature>
<evidence type="ECO:0000259" key="3">
    <source>
        <dbReference type="PROSITE" id="PS50206"/>
    </source>
</evidence>
<evidence type="ECO:0000313" key="4">
    <source>
        <dbReference type="EMBL" id="PLX62569.1"/>
    </source>
</evidence>
<protein>
    <submittedName>
        <fullName evidence="4">Sulfurtransferase</fullName>
    </submittedName>
</protein>
<dbReference type="AlphaFoldDB" id="A0A2N6CYY2"/>
<feature type="chain" id="PRO_5014782154" evidence="2">
    <location>
        <begin position="22"/>
        <end position="299"/>
    </location>
</feature>
<evidence type="ECO:0000256" key="1">
    <source>
        <dbReference type="ARBA" id="ARBA00022737"/>
    </source>
</evidence>
<dbReference type="RefSeq" id="WP_273438118.1">
    <property type="nucleotide sequence ID" value="NZ_CAXXYC010000004.1"/>
</dbReference>
<dbReference type="PANTHER" id="PTHR43855">
    <property type="entry name" value="THIOSULFATE SULFURTRANSFERASE"/>
    <property type="match status" value="1"/>
</dbReference>
<feature type="domain" description="Rhodanese" evidence="3">
    <location>
        <begin position="36"/>
        <end position="149"/>
    </location>
</feature>
<dbReference type="InterPro" id="IPR051126">
    <property type="entry name" value="Thiosulfate_sulfurtransferase"/>
</dbReference>